<dbReference type="EC" id="1.17.1.8" evidence="9 10"/>
<keyword evidence="8 9" id="KW-0457">Lysine biosynthesis</keyword>
<comment type="subcellular location">
    <subcellularLocation>
        <location evidence="9">Cytoplasm</location>
    </subcellularLocation>
</comment>
<feature type="binding site" evidence="9">
    <location>
        <position position="35"/>
    </location>
    <ligand>
        <name>NADP(+)</name>
        <dbReference type="ChEBI" id="CHEBI:58349"/>
    </ligand>
</feature>
<accession>A0A5D8QE08</accession>
<keyword evidence="2 9" id="KW-0963">Cytoplasm</keyword>
<comment type="catalytic activity">
    <reaction evidence="9">
        <text>(S)-2,3,4,5-tetrahydrodipicolinate + NAD(+) + H2O = (2S,4S)-4-hydroxy-2,3,4,5-tetrahydrodipicolinate + NADH + H(+)</text>
        <dbReference type="Rhea" id="RHEA:35323"/>
        <dbReference type="ChEBI" id="CHEBI:15377"/>
        <dbReference type="ChEBI" id="CHEBI:15378"/>
        <dbReference type="ChEBI" id="CHEBI:16845"/>
        <dbReference type="ChEBI" id="CHEBI:57540"/>
        <dbReference type="ChEBI" id="CHEBI:57945"/>
        <dbReference type="ChEBI" id="CHEBI:67139"/>
        <dbReference type="EC" id="1.17.1.8"/>
    </reaction>
</comment>
<dbReference type="Proteomes" id="UP000322976">
    <property type="component" value="Unassembled WGS sequence"/>
</dbReference>
<dbReference type="NCBIfam" id="TIGR00036">
    <property type="entry name" value="dapB"/>
    <property type="match status" value="1"/>
</dbReference>
<evidence type="ECO:0000256" key="9">
    <source>
        <dbReference type="HAMAP-Rule" id="MF_00102"/>
    </source>
</evidence>
<feature type="binding site" evidence="9">
    <location>
        <begin position="8"/>
        <end position="13"/>
    </location>
    <ligand>
        <name>NAD(+)</name>
        <dbReference type="ChEBI" id="CHEBI:57540"/>
    </ligand>
</feature>
<comment type="catalytic activity">
    <reaction evidence="9">
        <text>(S)-2,3,4,5-tetrahydrodipicolinate + NADP(+) + H2O = (2S,4S)-4-hydroxy-2,3,4,5-tetrahydrodipicolinate + NADPH + H(+)</text>
        <dbReference type="Rhea" id="RHEA:35331"/>
        <dbReference type="ChEBI" id="CHEBI:15377"/>
        <dbReference type="ChEBI" id="CHEBI:15378"/>
        <dbReference type="ChEBI" id="CHEBI:16845"/>
        <dbReference type="ChEBI" id="CHEBI:57783"/>
        <dbReference type="ChEBI" id="CHEBI:58349"/>
        <dbReference type="ChEBI" id="CHEBI:67139"/>
        <dbReference type="EC" id="1.17.1.8"/>
    </reaction>
</comment>
<evidence type="ECO:0000256" key="2">
    <source>
        <dbReference type="ARBA" id="ARBA00022490"/>
    </source>
</evidence>
<feature type="active site" description="Proton donor/acceptor" evidence="9">
    <location>
        <position position="140"/>
    </location>
</feature>
<keyword evidence="7 9" id="KW-0520">NAD</keyword>
<dbReference type="Gene3D" id="3.40.50.720">
    <property type="entry name" value="NAD(P)-binding Rossmann-like Domain"/>
    <property type="match status" value="1"/>
</dbReference>
<dbReference type="AlphaFoldDB" id="A0A5D8QE08"/>
<dbReference type="Pfam" id="PF01113">
    <property type="entry name" value="DapB_N"/>
    <property type="match status" value="1"/>
</dbReference>
<dbReference type="HAMAP" id="MF_00102">
    <property type="entry name" value="DapB"/>
    <property type="match status" value="1"/>
</dbReference>
<dbReference type="RefSeq" id="WP_149545517.1">
    <property type="nucleotide sequence ID" value="NZ_VTPS01000011.1"/>
</dbReference>
<dbReference type="InterPro" id="IPR036291">
    <property type="entry name" value="NAD(P)-bd_dom_sf"/>
</dbReference>
<dbReference type="InterPro" id="IPR022664">
    <property type="entry name" value="DapB_N_CS"/>
</dbReference>
<feature type="binding site" evidence="9">
    <location>
        <begin position="150"/>
        <end position="151"/>
    </location>
    <ligand>
        <name>(S)-2,3,4,5-tetrahydrodipicolinate</name>
        <dbReference type="ChEBI" id="CHEBI:16845"/>
    </ligand>
</feature>
<dbReference type="Pfam" id="PF05173">
    <property type="entry name" value="DapB_C"/>
    <property type="match status" value="1"/>
</dbReference>
<dbReference type="InterPro" id="IPR023940">
    <property type="entry name" value="DHDPR_bac"/>
</dbReference>
<dbReference type="Gene3D" id="3.30.360.10">
    <property type="entry name" value="Dihydrodipicolinate Reductase, domain 2"/>
    <property type="match status" value="1"/>
</dbReference>
<dbReference type="SUPFAM" id="SSF51735">
    <property type="entry name" value="NAD(P)-binding Rossmann-fold domains"/>
    <property type="match status" value="1"/>
</dbReference>
<dbReference type="GO" id="GO:0005829">
    <property type="term" value="C:cytosol"/>
    <property type="evidence" value="ECO:0007669"/>
    <property type="project" value="TreeGrafter"/>
</dbReference>
<dbReference type="PIRSF" id="PIRSF000161">
    <property type="entry name" value="DHPR"/>
    <property type="match status" value="1"/>
</dbReference>
<dbReference type="GO" id="GO:0009089">
    <property type="term" value="P:lysine biosynthetic process via diaminopimelate"/>
    <property type="evidence" value="ECO:0007669"/>
    <property type="project" value="UniProtKB-UniRule"/>
</dbReference>
<reference evidence="13 14" key="1">
    <citation type="submission" date="2019-08" db="EMBL/GenBank/DDBJ databases">
        <title>Calorimonas adulescens gen. nov., sp. nov., an anaerobic thermophilic bacterium from Sakhalin hot spring.</title>
        <authorList>
            <person name="Khomyakova M.A."/>
            <person name="Merkel A.Y."/>
            <person name="Novikov A."/>
            <person name="Bonch-Osmolovskaya E.A."/>
            <person name="Slobodkin A.I."/>
        </authorList>
    </citation>
    <scope>NUCLEOTIDE SEQUENCE [LARGE SCALE GENOMIC DNA]</scope>
    <source>
        <strain evidence="13 14">A05MB</strain>
    </source>
</reference>
<dbReference type="CDD" id="cd02274">
    <property type="entry name" value="DHDPR_N"/>
    <property type="match status" value="1"/>
</dbReference>
<gene>
    <name evidence="9" type="primary">dapB</name>
    <name evidence="13" type="ORF">FWJ32_08475</name>
</gene>
<evidence type="ECO:0000259" key="12">
    <source>
        <dbReference type="Pfam" id="PF05173"/>
    </source>
</evidence>
<comment type="caution">
    <text evidence="9">Lacks conserved residue(s) required for the propagation of feature annotation.</text>
</comment>
<name>A0A5D8QE08_9THEO</name>
<evidence type="ECO:0000313" key="13">
    <source>
        <dbReference type="EMBL" id="TZE81753.1"/>
    </source>
</evidence>
<dbReference type="GO" id="GO:0016726">
    <property type="term" value="F:oxidoreductase activity, acting on CH or CH2 groups, NAD or NADP as acceptor"/>
    <property type="evidence" value="ECO:0007669"/>
    <property type="project" value="UniProtKB-UniRule"/>
</dbReference>
<dbReference type="SUPFAM" id="SSF55347">
    <property type="entry name" value="Glyceraldehyde-3-phosphate dehydrogenase-like, C-terminal domain"/>
    <property type="match status" value="1"/>
</dbReference>
<dbReference type="GO" id="GO:0019877">
    <property type="term" value="P:diaminopimelate biosynthetic process"/>
    <property type="evidence" value="ECO:0007669"/>
    <property type="project" value="UniProtKB-UniRule"/>
</dbReference>
<feature type="binding site" evidence="9">
    <location>
        <begin position="108"/>
        <end position="111"/>
    </location>
    <ligand>
        <name>NAD(+)</name>
        <dbReference type="ChEBI" id="CHEBI:57540"/>
    </ligand>
</feature>
<comment type="caution">
    <text evidence="13">The sequence shown here is derived from an EMBL/GenBank/DDBJ whole genome shotgun (WGS) entry which is preliminary data.</text>
</comment>
<evidence type="ECO:0000256" key="10">
    <source>
        <dbReference type="NCBIfam" id="TIGR00036"/>
    </source>
</evidence>
<feature type="domain" description="Dihydrodipicolinate reductase N-terminal" evidence="11">
    <location>
        <begin position="3"/>
        <end position="110"/>
    </location>
</feature>
<keyword evidence="3 9" id="KW-0028">Amino-acid biosynthesis</keyword>
<feature type="domain" description="Dihydrodipicolinate reductase C-terminal" evidence="12">
    <location>
        <begin position="114"/>
        <end position="246"/>
    </location>
</feature>
<proteinExistence type="inferred from homology"/>
<dbReference type="GO" id="GO:0051287">
    <property type="term" value="F:NAD binding"/>
    <property type="evidence" value="ECO:0007669"/>
    <property type="project" value="UniProtKB-UniRule"/>
</dbReference>
<dbReference type="InterPro" id="IPR022663">
    <property type="entry name" value="DapB_C"/>
</dbReference>
<dbReference type="EMBL" id="VTPS01000011">
    <property type="protein sequence ID" value="TZE81753.1"/>
    <property type="molecule type" value="Genomic_DNA"/>
</dbReference>
<keyword evidence="5 9" id="KW-0220">Diaminopimelate biosynthesis</keyword>
<sequence>MLKIIIQGISGKMGKTLYRIISEGKEHKVVAGISRSNAMLDIPIYHNLNEVKEKADVCIDFSNHSAVTGLLESAVKKKLPLVICTTGFTDDEMAAINDASKIIPVFQSFNTSIGVAATESLVSLAARLLRNFDVEIVEAHHNQKMDSPSGTAIMLARAIRDNTPEKNILKYGRYGHESREKNEIGIHSIRGGSIIGEHTVIFAGEGEMIEIKHTSLSRDIFAIGAIRAAEFIVNKVPGLYSMKDLLEEA</sequence>
<dbReference type="PANTHER" id="PTHR20836">
    <property type="entry name" value="DIHYDRODIPICOLINATE REDUCTASE"/>
    <property type="match status" value="1"/>
</dbReference>
<protein>
    <recommendedName>
        <fullName evidence="9 10">4-hydroxy-tetrahydrodipicolinate reductase</fullName>
        <shortName evidence="9">HTPA reductase</shortName>
        <ecNumber evidence="9 10">1.17.1.8</ecNumber>
    </recommendedName>
</protein>
<comment type="subunit">
    <text evidence="9">Homotetramer.</text>
</comment>
<comment type="similarity">
    <text evidence="1 9">Belongs to the DapB family.</text>
</comment>
<evidence type="ECO:0000256" key="7">
    <source>
        <dbReference type="ARBA" id="ARBA00023027"/>
    </source>
</evidence>
<evidence type="ECO:0000259" key="11">
    <source>
        <dbReference type="Pfam" id="PF01113"/>
    </source>
</evidence>
<comment type="function">
    <text evidence="9">Catalyzes the conversion of 4-hydroxy-tetrahydrodipicolinate (HTPA) to tetrahydrodipicolinate.</text>
</comment>
<dbReference type="UniPathway" id="UPA00034">
    <property type="reaction ID" value="UER00018"/>
</dbReference>
<keyword evidence="4 9" id="KW-0521">NADP</keyword>
<keyword evidence="6 9" id="KW-0560">Oxidoreductase</keyword>
<dbReference type="GO" id="GO:0050661">
    <property type="term" value="F:NADP binding"/>
    <property type="evidence" value="ECO:0007669"/>
    <property type="project" value="UniProtKB-UniRule"/>
</dbReference>
<dbReference type="InterPro" id="IPR000846">
    <property type="entry name" value="DapB_N"/>
</dbReference>
<feature type="binding site" evidence="9">
    <location>
        <position position="141"/>
    </location>
    <ligand>
        <name>(S)-2,3,4,5-tetrahydrodipicolinate</name>
        <dbReference type="ChEBI" id="CHEBI:16845"/>
    </ligand>
</feature>
<evidence type="ECO:0000256" key="8">
    <source>
        <dbReference type="ARBA" id="ARBA00023154"/>
    </source>
</evidence>
<comment type="pathway">
    <text evidence="9">Amino-acid biosynthesis; L-lysine biosynthesis via DAP pathway; (S)-tetrahydrodipicolinate from L-aspartate: step 4/4.</text>
</comment>
<feature type="binding site" evidence="9">
    <location>
        <begin position="84"/>
        <end position="86"/>
    </location>
    <ligand>
        <name>NAD(+)</name>
        <dbReference type="ChEBI" id="CHEBI:57540"/>
    </ligand>
</feature>
<evidence type="ECO:0000256" key="4">
    <source>
        <dbReference type="ARBA" id="ARBA00022857"/>
    </source>
</evidence>
<dbReference type="FunFam" id="3.30.360.10:FF:000009">
    <property type="entry name" value="4-hydroxy-tetrahydrodipicolinate reductase"/>
    <property type="match status" value="1"/>
</dbReference>
<evidence type="ECO:0000313" key="14">
    <source>
        <dbReference type="Proteomes" id="UP000322976"/>
    </source>
</evidence>
<organism evidence="13 14">
    <name type="scientific">Calorimonas adulescens</name>
    <dbReference type="NCBI Taxonomy" id="2606906"/>
    <lineage>
        <taxon>Bacteria</taxon>
        <taxon>Bacillati</taxon>
        <taxon>Bacillota</taxon>
        <taxon>Clostridia</taxon>
        <taxon>Thermoanaerobacterales</taxon>
        <taxon>Thermoanaerobacteraceae</taxon>
        <taxon>Calorimonas</taxon>
    </lineage>
</organism>
<keyword evidence="14" id="KW-1185">Reference proteome</keyword>
<evidence type="ECO:0000256" key="5">
    <source>
        <dbReference type="ARBA" id="ARBA00022915"/>
    </source>
</evidence>
<evidence type="ECO:0000256" key="1">
    <source>
        <dbReference type="ARBA" id="ARBA00006642"/>
    </source>
</evidence>
<dbReference type="PROSITE" id="PS01298">
    <property type="entry name" value="DAPB"/>
    <property type="match status" value="1"/>
</dbReference>
<dbReference type="PANTHER" id="PTHR20836:SF7">
    <property type="entry name" value="4-HYDROXY-TETRAHYDRODIPICOLINATE REDUCTASE"/>
    <property type="match status" value="1"/>
</dbReference>
<comment type="caution">
    <text evidence="9">Was originally thought to be a dihydrodipicolinate reductase (DHDPR), catalyzing the conversion of dihydrodipicolinate to tetrahydrodipicolinate. However, it was shown in E.coli that the substrate of the enzymatic reaction is not dihydrodipicolinate (DHDP) but in fact (2S,4S)-4-hydroxy-2,3,4,5-tetrahydrodipicolinic acid (HTPA), the product released by the DapA-catalyzed reaction.</text>
</comment>
<feature type="active site" description="Proton donor" evidence="9">
    <location>
        <position position="144"/>
    </location>
</feature>
<evidence type="ECO:0000256" key="3">
    <source>
        <dbReference type="ARBA" id="ARBA00022605"/>
    </source>
</evidence>
<evidence type="ECO:0000256" key="6">
    <source>
        <dbReference type="ARBA" id="ARBA00023002"/>
    </source>
</evidence>
<dbReference type="GO" id="GO:0008839">
    <property type="term" value="F:4-hydroxy-tetrahydrodipicolinate reductase"/>
    <property type="evidence" value="ECO:0007669"/>
    <property type="project" value="UniProtKB-UniRule"/>
</dbReference>